<keyword evidence="2" id="KW-1185">Reference proteome</keyword>
<name>A0ABQ4CLC4_9ACTN</name>
<comment type="caution">
    <text evidence="1">The sequence shown here is derived from an EMBL/GenBank/DDBJ whole genome shotgun (WGS) entry which is preliminary data.</text>
</comment>
<evidence type="ECO:0000313" key="1">
    <source>
        <dbReference type="EMBL" id="GIF72080.1"/>
    </source>
</evidence>
<protein>
    <recommendedName>
        <fullName evidence="3">SnoaL-like domain-containing protein</fullName>
    </recommendedName>
</protein>
<evidence type="ECO:0008006" key="3">
    <source>
        <dbReference type="Google" id="ProtNLM"/>
    </source>
</evidence>
<gene>
    <name evidence="1" type="ORF">Asi02nite_15980</name>
</gene>
<evidence type="ECO:0000313" key="2">
    <source>
        <dbReference type="Proteomes" id="UP000604117"/>
    </source>
</evidence>
<organism evidence="1 2">
    <name type="scientific">Asanoa siamensis</name>
    <dbReference type="NCBI Taxonomy" id="926357"/>
    <lineage>
        <taxon>Bacteria</taxon>
        <taxon>Bacillati</taxon>
        <taxon>Actinomycetota</taxon>
        <taxon>Actinomycetes</taxon>
        <taxon>Micromonosporales</taxon>
        <taxon>Micromonosporaceae</taxon>
        <taxon>Asanoa</taxon>
    </lineage>
</organism>
<sequence length="160" mass="18308">MELMRDPRDALNNVMESFVFTYRFDAQRRRVVFVVDYPFTSPGSIREFAAFVFEEAEFQRLPGDYAAYQSITDFYQGKGPGGMVVQHIEQKTLGPGRDWVELYFGPNFGGIAITYGRLTGYTRGSTATQTGPMDWQYRDSKTNETFQFEYPFPALAGPLE</sequence>
<proteinExistence type="predicted"/>
<reference evidence="1 2" key="1">
    <citation type="submission" date="2021-01" db="EMBL/GenBank/DDBJ databases">
        <title>Whole genome shotgun sequence of Asanoa siamensis NBRC 107932.</title>
        <authorList>
            <person name="Komaki H."/>
            <person name="Tamura T."/>
        </authorList>
    </citation>
    <scope>NUCLEOTIDE SEQUENCE [LARGE SCALE GENOMIC DNA]</scope>
    <source>
        <strain evidence="1 2">NBRC 107932</strain>
    </source>
</reference>
<dbReference type="Proteomes" id="UP000604117">
    <property type="component" value="Unassembled WGS sequence"/>
</dbReference>
<accession>A0ABQ4CLC4</accession>
<dbReference type="RefSeq" id="WP_203711541.1">
    <property type="nucleotide sequence ID" value="NZ_BONE01000009.1"/>
</dbReference>
<dbReference type="EMBL" id="BONE01000009">
    <property type="protein sequence ID" value="GIF72080.1"/>
    <property type="molecule type" value="Genomic_DNA"/>
</dbReference>